<feature type="region of interest" description="Disordered" evidence="1">
    <location>
        <begin position="308"/>
        <end position="389"/>
    </location>
</feature>
<reference evidence="2 3" key="1">
    <citation type="submission" date="2019-01" db="EMBL/GenBank/DDBJ databases">
        <title>Nuclear Genome Assembly of the Microalgal Biofuel strain Nannochloropsis salina CCMP1776.</title>
        <authorList>
            <person name="Hovde B."/>
        </authorList>
    </citation>
    <scope>NUCLEOTIDE SEQUENCE [LARGE SCALE GENOMIC DNA]</scope>
    <source>
        <strain evidence="2 3">CCMP1776</strain>
    </source>
</reference>
<dbReference type="EMBL" id="SDOX01000020">
    <property type="protein sequence ID" value="TFJ84106.1"/>
    <property type="molecule type" value="Genomic_DNA"/>
</dbReference>
<feature type="region of interest" description="Disordered" evidence="1">
    <location>
        <begin position="183"/>
        <end position="223"/>
    </location>
</feature>
<dbReference type="AlphaFoldDB" id="A0A4D9CYL5"/>
<sequence>MSSQNGLFMLLPRGPVWRSEDVKSMVGFMDEFNRRADEADSLQLLETFNFIVEAVGIDACVEALDQVKKQQQIQLSQQAPFRCGSKSTSAPKEGTSMYAVGGLQAHEVMQSITHSHAGGKGQGPPTAVAASEAIMATNGTGANHEWSDAGVVAATVLHTVTPGESNPPCLSTTQLDRGAALPGTATQQGEASSYIGSESSTSATATTSISSSPSAGDRPFPMLQPATLSWAGVPPVPSSVSSLPDSAARVPMDPVSYPFGSMTGQLPFHSGRNGGDGVDEMGAARSEPSLFGQPPRRSLSTSVPIEATAPQGLASTLEEDGYIPTPRNDGPWHYLGTLPESNASSTSAPGRKGSQKLTGAGSGALPSTGSVSSAGSDDDGSKHRPAAMNFGRYGDHLPYNGRKICRVKNCDGNQRWPDYLCGQHGGGRCRWEGCSLFHQGINSMGLLLCGKHCKAVGATYRRPRPAAQKKERGNGGGFGSTTRKRR</sequence>
<evidence type="ECO:0000256" key="1">
    <source>
        <dbReference type="SAM" id="MobiDB-lite"/>
    </source>
</evidence>
<keyword evidence="3" id="KW-1185">Reference proteome</keyword>
<feature type="compositionally biased region" description="Polar residues" evidence="1">
    <location>
        <begin position="339"/>
        <end position="348"/>
    </location>
</feature>
<comment type="caution">
    <text evidence="2">The sequence shown here is derived from an EMBL/GenBank/DDBJ whole genome shotgun (WGS) entry which is preliminary data.</text>
</comment>
<organism evidence="2 3">
    <name type="scientific">Nannochloropsis salina CCMP1776</name>
    <dbReference type="NCBI Taxonomy" id="1027361"/>
    <lineage>
        <taxon>Eukaryota</taxon>
        <taxon>Sar</taxon>
        <taxon>Stramenopiles</taxon>
        <taxon>Ochrophyta</taxon>
        <taxon>Eustigmatophyceae</taxon>
        <taxon>Eustigmatales</taxon>
        <taxon>Monodopsidaceae</taxon>
        <taxon>Microchloropsis</taxon>
        <taxon>Microchloropsis salina</taxon>
    </lineage>
</organism>
<feature type="region of interest" description="Disordered" evidence="1">
    <location>
        <begin position="464"/>
        <end position="486"/>
    </location>
</feature>
<accession>A0A4D9CYL5</accession>
<protein>
    <submittedName>
        <fullName evidence="2">Uncharacterized protein</fullName>
    </submittedName>
</protein>
<proteinExistence type="predicted"/>
<evidence type="ECO:0000313" key="2">
    <source>
        <dbReference type="EMBL" id="TFJ84106.1"/>
    </source>
</evidence>
<name>A0A4D9CYL5_9STRA</name>
<feature type="compositionally biased region" description="Low complexity" evidence="1">
    <location>
        <begin position="197"/>
        <end position="215"/>
    </location>
</feature>
<gene>
    <name evidence="2" type="ORF">NSK_004579</name>
</gene>
<dbReference type="OrthoDB" id="10291394at2759"/>
<evidence type="ECO:0000313" key="3">
    <source>
        <dbReference type="Proteomes" id="UP000355283"/>
    </source>
</evidence>
<dbReference type="Proteomes" id="UP000355283">
    <property type="component" value="Unassembled WGS sequence"/>
</dbReference>
<feature type="compositionally biased region" description="Polar residues" evidence="1">
    <location>
        <begin position="184"/>
        <end position="196"/>
    </location>
</feature>